<sequence length="130" mass="15429">MRYSLALYCSDLTDSTSDYRPVGVLVVNENSQKYSFKHLSPLYGLDFMTTIIWKNVPAILEQRFNEYQKEPNHDFYRERLDEYYGFISQLIDEWSQSNICFSNSMSIEENGSVELISEKLFKQKVLRRLD</sequence>
<dbReference type="STRING" id="1802207.A3D44_01305"/>
<name>A0A1G2I4H1_9BACT</name>
<accession>A0A1G2I4H1</accession>
<dbReference type="Proteomes" id="UP000178820">
    <property type="component" value="Unassembled WGS sequence"/>
</dbReference>
<reference evidence="1 2" key="1">
    <citation type="journal article" date="2016" name="Nat. Commun.">
        <title>Thousands of microbial genomes shed light on interconnected biogeochemical processes in an aquifer system.</title>
        <authorList>
            <person name="Anantharaman K."/>
            <person name="Brown C.T."/>
            <person name="Hug L.A."/>
            <person name="Sharon I."/>
            <person name="Castelle C.J."/>
            <person name="Probst A.J."/>
            <person name="Thomas B.C."/>
            <person name="Singh A."/>
            <person name="Wilkins M.J."/>
            <person name="Karaoz U."/>
            <person name="Brodie E.L."/>
            <person name="Williams K.H."/>
            <person name="Hubbard S.S."/>
            <person name="Banfield J.F."/>
        </authorList>
    </citation>
    <scope>NUCLEOTIDE SEQUENCE [LARGE SCALE GENOMIC DNA]</scope>
</reference>
<comment type="caution">
    <text evidence="1">The sequence shown here is derived from an EMBL/GenBank/DDBJ whole genome shotgun (WGS) entry which is preliminary data.</text>
</comment>
<dbReference type="AlphaFoldDB" id="A0A1G2I4H1"/>
<evidence type="ECO:0000313" key="1">
    <source>
        <dbReference type="EMBL" id="OGZ69635.1"/>
    </source>
</evidence>
<dbReference type="EMBL" id="MHOT01000007">
    <property type="protein sequence ID" value="OGZ69635.1"/>
    <property type="molecule type" value="Genomic_DNA"/>
</dbReference>
<evidence type="ECO:0000313" key="2">
    <source>
        <dbReference type="Proteomes" id="UP000178820"/>
    </source>
</evidence>
<protein>
    <submittedName>
        <fullName evidence="1">Uncharacterized protein</fullName>
    </submittedName>
</protein>
<proteinExistence type="predicted"/>
<gene>
    <name evidence="1" type="ORF">A3D44_01305</name>
</gene>
<organism evidence="1 2">
    <name type="scientific">Candidatus Staskawiczbacteria bacterium RIFCSPHIGHO2_02_FULL_42_22</name>
    <dbReference type="NCBI Taxonomy" id="1802207"/>
    <lineage>
        <taxon>Bacteria</taxon>
        <taxon>Candidatus Staskawicziibacteriota</taxon>
    </lineage>
</organism>